<keyword evidence="4" id="KW-1185">Reference proteome</keyword>
<dbReference type="InterPro" id="IPR006595">
    <property type="entry name" value="CTLH_C"/>
</dbReference>
<dbReference type="Proteomes" id="UP000444721">
    <property type="component" value="Unassembled WGS sequence"/>
</dbReference>
<dbReference type="InterPro" id="IPR024964">
    <property type="entry name" value="CTLH/CRA"/>
</dbReference>
<dbReference type="OrthoDB" id="2415936at2759"/>
<dbReference type="AlphaFoldDB" id="A0A6A5BFJ9"/>
<evidence type="ECO:0000313" key="4">
    <source>
        <dbReference type="Proteomes" id="UP000444721"/>
    </source>
</evidence>
<feature type="compositionally biased region" description="Polar residues" evidence="1">
    <location>
        <begin position="232"/>
        <end position="246"/>
    </location>
</feature>
<dbReference type="PROSITE" id="PS50896">
    <property type="entry name" value="LISH"/>
    <property type="match status" value="1"/>
</dbReference>
<dbReference type="InterPro" id="IPR013144">
    <property type="entry name" value="CRA_dom"/>
</dbReference>
<dbReference type="VEuPathDB" id="AmoebaDB:FDP41_010062"/>
<dbReference type="InterPro" id="IPR050618">
    <property type="entry name" value="Ubq-SigPath_Reg"/>
</dbReference>
<evidence type="ECO:0000313" key="3">
    <source>
        <dbReference type="EMBL" id="KAF0971839.1"/>
    </source>
</evidence>
<feature type="domain" description="CTLH" evidence="2">
    <location>
        <begin position="69"/>
        <end position="126"/>
    </location>
</feature>
<dbReference type="SMART" id="SM00668">
    <property type="entry name" value="CTLH"/>
    <property type="match status" value="1"/>
</dbReference>
<dbReference type="VEuPathDB" id="AmoebaDB:NF0076930"/>
<accession>A0A6A5BFJ9</accession>
<dbReference type="EMBL" id="VFQX01000074">
    <property type="protein sequence ID" value="KAF0971839.1"/>
    <property type="molecule type" value="Genomic_DNA"/>
</dbReference>
<comment type="caution">
    <text evidence="3">The sequence shown here is derived from an EMBL/GenBank/DDBJ whole genome shotgun (WGS) entry which is preliminary data.</text>
</comment>
<dbReference type="SMART" id="SM00757">
    <property type="entry name" value="CRA"/>
    <property type="match status" value="1"/>
</dbReference>
<dbReference type="RefSeq" id="XP_044556555.1">
    <property type="nucleotide sequence ID" value="XM_044700320.1"/>
</dbReference>
<sequence>MSKAASSSFFRRSSFNKQEWDQKLKEVKISRSELNEIVLNYLIVEGYEEAAQIFQQESNLDNKPSTLCSINERVGIRKKMINGDVAGAIEQVNDLNPNILDSNPKLYFKLQQQQLIELIRDGKIDEALLFAQEELAPLVGENTEFLQEIEKTMSLLAFENNEHSPFANLLTNGQRQKTASELNSAILSAQHEETEPQLQKLLRKLIFGQNRLQEKVSYPKIVDILKSEFEQTESASNSQNLSSQEDSLSDEMEED</sequence>
<dbReference type="PANTHER" id="PTHR12864">
    <property type="entry name" value="RAN BINDING PROTEIN 9-RELATED"/>
    <property type="match status" value="1"/>
</dbReference>
<dbReference type="PROSITE" id="PS50897">
    <property type="entry name" value="CTLH"/>
    <property type="match status" value="1"/>
</dbReference>
<proteinExistence type="predicted"/>
<dbReference type="Pfam" id="PF10607">
    <property type="entry name" value="CTLH"/>
    <property type="match status" value="1"/>
</dbReference>
<dbReference type="Pfam" id="PF08513">
    <property type="entry name" value="LisH"/>
    <property type="match status" value="1"/>
</dbReference>
<protein>
    <recommendedName>
        <fullName evidence="2">CTLH domain-containing protein</fullName>
    </recommendedName>
</protein>
<feature type="region of interest" description="Disordered" evidence="1">
    <location>
        <begin position="230"/>
        <end position="255"/>
    </location>
</feature>
<dbReference type="SMART" id="SM00667">
    <property type="entry name" value="LisH"/>
    <property type="match status" value="1"/>
</dbReference>
<dbReference type="GeneID" id="68117277"/>
<dbReference type="InterPro" id="IPR006594">
    <property type="entry name" value="LisH"/>
</dbReference>
<evidence type="ECO:0000259" key="2">
    <source>
        <dbReference type="PROSITE" id="PS50897"/>
    </source>
</evidence>
<organism evidence="3 4">
    <name type="scientific">Naegleria fowleri</name>
    <name type="common">Brain eating amoeba</name>
    <dbReference type="NCBI Taxonomy" id="5763"/>
    <lineage>
        <taxon>Eukaryota</taxon>
        <taxon>Discoba</taxon>
        <taxon>Heterolobosea</taxon>
        <taxon>Tetramitia</taxon>
        <taxon>Eutetramitia</taxon>
        <taxon>Vahlkampfiidae</taxon>
        <taxon>Naegleria</taxon>
    </lineage>
</organism>
<name>A0A6A5BFJ9_NAEFO</name>
<dbReference type="VEuPathDB" id="AmoebaDB:NfTy_082190"/>
<dbReference type="OMA" id="KMILWAQ"/>
<gene>
    <name evidence="3" type="ORF">FDP41_010062</name>
</gene>
<evidence type="ECO:0000256" key="1">
    <source>
        <dbReference type="SAM" id="MobiDB-lite"/>
    </source>
</evidence>
<reference evidence="3 4" key="1">
    <citation type="journal article" date="2019" name="Sci. Rep.">
        <title>Nanopore sequencing improves the draft genome of the human pathogenic amoeba Naegleria fowleri.</title>
        <authorList>
            <person name="Liechti N."/>
            <person name="Schurch N."/>
            <person name="Bruggmann R."/>
            <person name="Wittwer M."/>
        </authorList>
    </citation>
    <scope>NUCLEOTIDE SEQUENCE [LARGE SCALE GENOMIC DNA]</scope>
    <source>
        <strain evidence="3 4">ATCC 30894</strain>
    </source>
</reference>